<dbReference type="EMBL" id="KB446535">
    <property type="protein sequence ID" value="EME49412.1"/>
    <property type="molecule type" value="Genomic_DNA"/>
</dbReference>
<dbReference type="Pfam" id="PF09420">
    <property type="entry name" value="Nop16"/>
    <property type="match status" value="1"/>
</dbReference>
<comment type="function">
    <text evidence="1">Involved in the biogenesis of the 60S ribosomal subunit.</text>
</comment>
<dbReference type="eggNOG" id="KOG4771">
    <property type="taxonomic scope" value="Eukaryota"/>
</dbReference>
<evidence type="ECO:0000256" key="1">
    <source>
        <dbReference type="ARBA" id="ARBA00002889"/>
    </source>
</evidence>
<dbReference type="InterPro" id="IPR019002">
    <property type="entry name" value="Ribosome_biogenesis_Nop16"/>
</dbReference>
<evidence type="ECO:0000256" key="7">
    <source>
        <dbReference type="ARBA" id="ARBA00023274"/>
    </source>
</evidence>
<dbReference type="HOGENOM" id="CLU_078857_0_0_1"/>
<organism evidence="9 10">
    <name type="scientific">Dothistroma septosporum (strain NZE10 / CBS 128990)</name>
    <name type="common">Red band needle blight fungus</name>
    <name type="synonym">Mycosphaerella pini</name>
    <dbReference type="NCBI Taxonomy" id="675120"/>
    <lineage>
        <taxon>Eukaryota</taxon>
        <taxon>Fungi</taxon>
        <taxon>Dikarya</taxon>
        <taxon>Ascomycota</taxon>
        <taxon>Pezizomycotina</taxon>
        <taxon>Dothideomycetes</taxon>
        <taxon>Dothideomycetidae</taxon>
        <taxon>Mycosphaerellales</taxon>
        <taxon>Mycosphaerellaceae</taxon>
        <taxon>Dothistroma</taxon>
    </lineage>
</organism>
<evidence type="ECO:0000313" key="9">
    <source>
        <dbReference type="EMBL" id="EME49412.1"/>
    </source>
</evidence>
<accession>N1Q160</accession>
<keyword evidence="6" id="KW-0539">Nucleus</keyword>
<evidence type="ECO:0000256" key="5">
    <source>
        <dbReference type="ARBA" id="ARBA00015522"/>
    </source>
</evidence>
<dbReference type="GO" id="GO:0005730">
    <property type="term" value="C:nucleolus"/>
    <property type="evidence" value="ECO:0007669"/>
    <property type="project" value="UniProtKB-SubCell"/>
</dbReference>
<comment type="similarity">
    <text evidence="3">Belongs to the NOP16 family.</text>
</comment>
<dbReference type="PANTHER" id="PTHR13243">
    <property type="entry name" value="HSPC111 PROTEIN-RELATED"/>
    <property type="match status" value="1"/>
</dbReference>
<dbReference type="Proteomes" id="UP000016933">
    <property type="component" value="Unassembled WGS sequence"/>
</dbReference>
<comment type="subunit">
    <text evidence="4">Component of the pre-66S ribosomal particle.</text>
</comment>
<feature type="compositionally biased region" description="Basic residues" evidence="8">
    <location>
        <begin position="8"/>
        <end position="26"/>
    </location>
</feature>
<sequence>MGRELQKKKNRSGINKVRQKPKSKKKILTNPIIAENWDKSQSLAQNYRRLGLTAKLNKNTGGIERKVSDVLNETARRGDALHIANASKRKEVLDVTEAKIERDPETGEILRVLDGGTTTVRANPLNDPLNDLDSDDSEDQVLNHRNQHATDGFGGAADDNAESKTETVRRLEEEANRPAKKFKRQMPDGEMEFVEELVRKYGADYGKMTRDHKINYMQRSEGDLKKRIKKWMENGGTVG</sequence>
<evidence type="ECO:0000256" key="8">
    <source>
        <dbReference type="SAM" id="MobiDB-lite"/>
    </source>
</evidence>
<reference evidence="9 10" key="2">
    <citation type="journal article" date="2012" name="PLoS Pathog.">
        <title>Diverse lifestyles and strategies of plant pathogenesis encoded in the genomes of eighteen Dothideomycetes fungi.</title>
        <authorList>
            <person name="Ohm R.A."/>
            <person name="Feau N."/>
            <person name="Henrissat B."/>
            <person name="Schoch C.L."/>
            <person name="Horwitz B.A."/>
            <person name="Barry K.W."/>
            <person name="Condon B.J."/>
            <person name="Copeland A.C."/>
            <person name="Dhillon B."/>
            <person name="Glaser F."/>
            <person name="Hesse C.N."/>
            <person name="Kosti I."/>
            <person name="LaButti K."/>
            <person name="Lindquist E.A."/>
            <person name="Lucas S."/>
            <person name="Salamov A.A."/>
            <person name="Bradshaw R.E."/>
            <person name="Ciuffetti L."/>
            <person name="Hamelin R.C."/>
            <person name="Kema G.H.J."/>
            <person name="Lawrence C."/>
            <person name="Scott J.A."/>
            <person name="Spatafora J.W."/>
            <person name="Turgeon B.G."/>
            <person name="de Wit P.J.G.M."/>
            <person name="Zhong S."/>
            <person name="Goodwin S.B."/>
            <person name="Grigoriev I.V."/>
        </authorList>
    </citation>
    <scope>NUCLEOTIDE SEQUENCE [LARGE SCALE GENOMIC DNA]</scope>
    <source>
        <strain evidence="10">NZE10 / CBS 128990</strain>
    </source>
</reference>
<name>N1Q160_DOTSN</name>
<evidence type="ECO:0000256" key="6">
    <source>
        <dbReference type="ARBA" id="ARBA00023242"/>
    </source>
</evidence>
<dbReference type="OrthoDB" id="285729at2759"/>
<evidence type="ECO:0000313" key="10">
    <source>
        <dbReference type="Proteomes" id="UP000016933"/>
    </source>
</evidence>
<proteinExistence type="inferred from homology"/>
<reference evidence="10" key="1">
    <citation type="journal article" date="2012" name="PLoS Genet.">
        <title>The genomes of the fungal plant pathogens Cladosporium fulvum and Dothistroma septosporum reveal adaptation to different hosts and lifestyles but also signatures of common ancestry.</title>
        <authorList>
            <person name="de Wit P.J.G.M."/>
            <person name="van der Burgt A."/>
            <person name="Oekmen B."/>
            <person name="Stergiopoulos I."/>
            <person name="Abd-Elsalam K.A."/>
            <person name="Aerts A.L."/>
            <person name="Bahkali A.H."/>
            <person name="Beenen H.G."/>
            <person name="Chettri P."/>
            <person name="Cox M.P."/>
            <person name="Datema E."/>
            <person name="de Vries R.P."/>
            <person name="Dhillon B."/>
            <person name="Ganley A.R."/>
            <person name="Griffiths S.A."/>
            <person name="Guo Y."/>
            <person name="Hamelin R.C."/>
            <person name="Henrissat B."/>
            <person name="Kabir M.S."/>
            <person name="Jashni M.K."/>
            <person name="Kema G."/>
            <person name="Klaubauf S."/>
            <person name="Lapidus A."/>
            <person name="Levasseur A."/>
            <person name="Lindquist E."/>
            <person name="Mehrabi R."/>
            <person name="Ohm R.A."/>
            <person name="Owen T.J."/>
            <person name="Salamov A."/>
            <person name="Schwelm A."/>
            <person name="Schijlen E."/>
            <person name="Sun H."/>
            <person name="van den Burg H.A."/>
            <person name="van Ham R.C.H.J."/>
            <person name="Zhang S."/>
            <person name="Goodwin S.B."/>
            <person name="Grigoriev I.V."/>
            <person name="Collemare J."/>
            <person name="Bradshaw R.E."/>
        </authorList>
    </citation>
    <scope>NUCLEOTIDE SEQUENCE [LARGE SCALE GENOMIC DNA]</scope>
    <source>
        <strain evidence="10">NZE10 / CBS 128990</strain>
    </source>
</reference>
<dbReference type="OMA" id="MQQTEAD"/>
<gene>
    <name evidence="9" type="ORF">DOTSEDRAFT_68250</name>
</gene>
<feature type="region of interest" description="Disordered" evidence="8">
    <location>
        <begin position="1"/>
        <end position="26"/>
    </location>
</feature>
<dbReference type="STRING" id="675120.N1Q160"/>
<protein>
    <recommendedName>
        <fullName evidence="5">Nucleolar protein 16</fullName>
    </recommendedName>
</protein>
<dbReference type="AlphaFoldDB" id="N1Q160"/>
<evidence type="ECO:0000256" key="2">
    <source>
        <dbReference type="ARBA" id="ARBA00004604"/>
    </source>
</evidence>
<dbReference type="PANTHER" id="PTHR13243:SF1">
    <property type="entry name" value="NUCLEOLAR PROTEIN 16"/>
    <property type="match status" value="1"/>
</dbReference>
<evidence type="ECO:0000256" key="4">
    <source>
        <dbReference type="ARBA" id="ARBA00011187"/>
    </source>
</evidence>
<keyword evidence="10" id="KW-1185">Reference proteome</keyword>
<dbReference type="GO" id="GO:0030687">
    <property type="term" value="C:preribosome, large subunit precursor"/>
    <property type="evidence" value="ECO:0007669"/>
    <property type="project" value="EnsemblFungi"/>
</dbReference>
<evidence type="ECO:0000256" key="3">
    <source>
        <dbReference type="ARBA" id="ARBA00008479"/>
    </source>
</evidence>
<comment type="subcellular location">
    <subcellularLocation>
        <location evidence="2">Nucleus</location>
        <location evidence="2">Nucleolus</location>
    </subcellularLocation>
</comment>
<dbReference type="GO" id="GO:0042273">
    <property type="term" value="P:ribosomal large subunit biogenesis"/>
    <property type="evidence" value="ECO:0007669"/>
    <property type="project" value="EnsemblFungi"/>
</dbReference>
<keyword evidence="7" id="KW-0687">Ribonucleoprotein</keyword>